<feature type="compositionally biased region" description="Basic residues" evidence="1">
    <location>
        <begin position="162"/>
        <end position="171"/>
    </location>
</feature>
<feature type="region of interest" description="Disordered" evidence="1">
    <location>
        <begin position="54"/>
        <end position="77"/>
    </location>
</feature>
<name>A0A4P9XT83_9FUNG</name>
<feature type="compositionally biased region" description="Basic and acidic residues" evidence="1">
    <location>
        <begin position="9"/>
        <end position="18"/>
    </location>
</feature>
<accession>A0A4P9XT83</accession>
<feature type="compositionally biased region" description="Basic and acidic residues" evidence="1">
    <location>
        <begin position="64"/>
        <end position="73"/>
    </location>
</feature>
<protein>
    <submittedName>
        <fullName evidence="2">Uncharacterized protein</fullName>
    </submittedName>
</protein>
<keyword evidence="3" id="KW-1185">Reference proteome</keyword>
<gene>
    <name evidence="2" type="ORF">THASP1DRAFT_29455</name>
</gene>
<sequence length="221" mass="23748">MGGASFSRPLDDASDAEHPAVQAGGWEVPASRRSAKASGIRRWKQKLVAGHGVYRAAQNTGGGHLHDGSDRGDTVTPSRLRRLGLGELCNGSDDRLGHEGEPYESCDSNTHAATADQLGAAGPIDNTHKLEAPRRKLRRIHTSFLNLSYARPGPGNEELPRKPMKITRKRPPQQSMLLRPLLASSHSSRPSLSRPPSPASMSPMASILGDADLYQQPTLTA</sequence>
<evidence type="ECO:0000256" key="1">
    <source>
        <dbReference type="SAM" id="MobiDB-lite"/>
    </source>
</evidence>
<feature type="region of interest" description="Disordered" evidence="1">
    <location>
        <begin position="148"/>
        <end position="221"/>
    </location>
</feature>
<dbReference type="Proteomes" id="UP000271241">
    <property type="component" value="Unassembled WGS sequence"/>
</dbReference>
<dbReference type="AlphaFoldDB" id="A0A4P9XT83"/>
<reference evidence="3" key="1">
    <citation type="journal article" date="2018" name="Nat. Microbiol.">
        <title>Leveraging single-cell genomics to expand the fungal tree of life.</title>
        <authorList>
            <person name="Ahrendt S.R."/>
            <person name="Quandt C.A."/>
            <person name="Ciobanu D."/>
            <person name="Clum A."/>
            <person name="Salamov A."/>
            <person name="Andreopoulos B."/>
            <person name="Cheng J.F."/>
            <person name="Woyke T."/>
            <person name="Pelin A."/>
            <person name="Henrissat B."/>
            <person name="Reynolds N.K."/>
            <person name="Benny G.L."/>
            <person name="Smith M.E."/>
            <person name="James T.Y."/>
            <person name="Grigoriev I.V."/>
        </authorList>
    </citation>
    <scope>NUCLEOTIDE SEQUENCE [LARGE SCALE GENOMIC DNA]</scope>
    <source>
        <strain evidence="3">RSA 1356</strain>
    </source>
</reference>
<organism evidence="2 3">
    <name type="scientific">Thamnocephalis sphaerospora</name>
    <dbReference type="NCBI Taxonomy" id="78915"/>
    <lineage>
        <taxon>Eukaryota</taxon>
        <taxon>Fungi</taxon>
        <taxon>Fungi incertae sedis</taxon>
        <taxon>Zoopagomycota</taxon>
        <taxon>Zoopagomycotina</taxon>
        <taxon>Zoopagomycetes</taxon>
        <taxon>Zoopagales</taxon>
        <taxon>Sigmoideomycetaceae</taxon>
        <taxon>Thamnocephalis</taxon>
    </lineage>
</organism>
<feature type="compositionally biased region" description="Low complexity" evidence="1">
    <location>
        <begin position="177"/>
        <end position="192"/>
    </location>
</feature>
<evidence type="ECO:0000313" key="2">
    <source>
        <dbReference type="EMBL" id="RKP08741.1"/>
    </source>
</evidence>
<feature type="region of interest" description="Disordered" evidence="1">
    <location>
        <begin position="1"/>
        <end position="41"/>
    </location>
</feature>
<proteinExistence type="predicted"/>
<dbReference type="EMBL" id="KZ992573">
    <property type="protein sequence ID" value="RKP08741.1"/>
    <property type="molecule type" value="Genomic_DNA"/>
</dbReference>
<evidence type="ECO:0000313" key="3">
    <source>
        <dbReference type="Proteomes" id="UP000271241"/>
    </source>
</evidence>